<evidence type="ECO:0008006" key="5">
    <source>
        <dbReference type="Google" id="ProtNLM"/>
    </source>
</evidence>
<dbReference type="PROSITE" id="PS50052">
    <property type="entry name" value="GUANYLATE_KINASE_2"/>
    <property type="match status" value="1"/>
</dbReference>
<feature type="region of interest" description="Disordered" evidence="1">
    <location>
        <begin position="84"/>
        <end position="116"/>
    </location>
</feature>
<evidence type="ECO:0000313" key="4">
    <source>
        <dbReference type="EMBL" id="KAL0275028.1"/>
    </source>
</evidence>
<dbReference type="Gene3D" id="2.30.30.40">
    <property type="entry name" value="SH3 Domains"/>
    <property type="match status" value="1"/>
</dbReference>
<reference evidence="4" key="1">
    <citation type="journal article" date="2024" name="Gigascience">
        <title>Chromosome-level genome of the poultry shaft louse Menopon gallinae provides insight into the host-switching and adaptive evolution of parasitic lice.</title>
        <authorList>
            <person name="Xu Y."/>
            <person name="Ma L."/>
            <person name="Liu S."/>
            <person name="Liang Y."/>
            <person name="Liu Q."/>
            <person name="He Z."/>
            <person name="Tian L."/>
            <person name="Duan Y."/>
            <person name="Cai W."/>
            <person name="Li H."/>
            <person name="Song F."/>
        </authorList>
    </citation>
    <scope>NUCLEOTIDE SEQUENCE</scope>
    <source>
        <strain evidence="4">Cailab_2023a</strain>
    </source>
</reference>
<dbReference type="InterPro" id="IPR053004">
    <property type="entry name" value="MAGUK_Signaling_Regulators"/>
</dbReference>
<dbReference type="SUPFAM" id="SSF50044">
    <property type="entry name" value="SH3-domain"/>
    <property type="match status" value="1"/>
</dbReference>
<evidence type="ECO:0000259" key="3">
    <source>
        <dbReference type="PROSITE" id="PS50106"/>
    </source>
</evidence>
<feature type="region of interest" description="Disordered" evidence="1">
    <location>
        <begin position="1"/>
        <end position="56"/>
    </location>
</feature>
<dbReference type="Gene3D" id="2.30.42.10">
    <property type="match status" value="2"/>
</dbReference>
<dbReference type="SUPFAM" id="SSF50156">
    <property type="entry name" value="PDZ domain-like"/>
    <property type="match status" value="2"/>
</dbReference>
<dbReference type="InterPro" id="IPR008144">
    <property type="entry name" value="Guanylate_kin-like_dom"/>
</dbReference>
<proteinExistence type="predicted"/>
<dbReference type="InterPro" id="IPR001478">
    <property type="entry name" value="PDZ"/>
</dbReference>
<dbReference type="EMBL" id="JARGDH010000002">
    <property type="protein sequence ID" value="KAL0275028.1"/>
    <property type="molecule type" value="Genomic_DNA"/>
</dbReference>
<dbReference type="SMART" id="SM00072">
    <property type="entry name" value="GuKc"/>
    <property type="match status" value="1"/>
</dbReference>
<dbReference type="CDD" id="cd11860">
    <property type="entry name" value="SH3_DLG5"/>
    <property type="match status" value="1"/>
</dbReference>
<feature type="region of interest" description="Disordered" evidence="1">
    <location>
        <begin position="513"/>
        <end position="557"/>
    </location>
</feature>
<organism evidence="4">
    <name type="scientific">Menopon gallinae</name>
    <name type="common">poultry shaft louse</name>
    <dbReference type="NCBI Taxonomy" id="328185"/>
    <lineage>
        <taxon>Eukaryota</taxon>
        <taxon>Metazoa</taxon>
        <taxon>Ecdysozoa</taxon>
        <taxon>Arthropoda</taxon>
        <taxon>Hexapoda</taxon>
        <taxon>Insecta</taxon>
        <taxon>Pterygota</taxon>
        <taxon>Neoptera</taxon>
        <taxon>Paraneoptera</taxon>
        <taxon>Psocodea</taxon>
        <taxon>Troctomorpha</taxon>
        <taxon>Phthiraptera</taxon>
        <taxon>Amblycera</taxon>
        <taxon>Menoponidae</taxon>
        <taxon>Menopon</taxon>
    </lineage>
</organism>
<feature type="compositionally biased region" description="Low complexity" evidence="1">
    <location>
        <begin position="14"/>
        <end position="28"/>
    </location>
</feature>
<evidence type="ECO:0000259" key="2">
    <source>
        <dbReference type="PROSITE" id="PS50052"/>
    </source>
</evidence>
<feature type="compositionally biased region" description="Polar residues" evidence="1">
    <location>
        <begin position="547"/>
        <end position="557"/>
    </location>
</feature>
<dbReference type="Pfam" id="PF00625">
    <property type="entry name" value="Guanylate_kin"/>
    <property type="match status" value="1"/>
</dbReference>
<sequence>MVDQLYLNGNFEQSNKSKSNSRAKSSGSTGTWNTIMEKFHNVTGPKTSKREEKKVRNISPPVDAFEREQDDAIAELDSVIDTYHPKQSKPKEKGLEQNGGTWPKVRGGPIIHQGTGTILHPRKTKVRLPLSDILPNNSVNKYQNDFPRRTNTQRPVSDFVPFTKSGQLLDSFPSASFKDTSLEFERDPDRDTLSVLAPSDGSLDLSVKSGNTGKDVIDYYACRRNRYVASDSESNMSPVETSLPSHVRGHSQLCPSTGLRSLSHYSYTHHPHPHVFTRYPSPTHIPFTHSGDSIGGFSSFDTPRSHQQFHSHSPSSDYLKSLSLPPGHSHATYRVDDIKPPVVSPSLHGHEVGTYPRKKENPRIRIPSNPSVTNPTKMSTGSIERTSERGSPMPPYYTFEVVRPGRENKRNSLPDYCYNHNEAAPGEKRRVQIDKSVEPLGIQIASPKCGGIFVSSVTENSIASKAGLLIGHQILDVCGINLRKATFNLAASVLQQCGNSITMLVEYNPDKYHEAEASPSSSDDESRSRSGSTTPCNSPKTNRKSSGETNLRGTFAQSTLTRNQVAPTISTLTRQNAAIRGSNDKNKSIHDPRYVCIETKKCSNLGISLVGGNAVGIFVHSVQVDSSAYNAGLRTGDQILECRGVDLRQATAEKAAYELAKPADKVTILAVYNIDRYNEVKDKPGDSFYIKALFDRTENCNDSLQLRFHKDDILYVDNTMFDRVPGHWSAWLIDEDGNKKQHGIIPSKYKVEEDMLRRSMGDLEGDSRRGTTTARRSFFRRKKHQRSSSRDSKELASFISTMNWYSDSGTLNEETTLSSYQRVERLDYPTYRPVIIIGPLSDCVTEKLLQDFPDKFTRCVPQIMQCSQSTIDKAVAEQMFVDYRKKGNYYECTTVASVKEICDKNSHCILDVNIQSVERLHKHQIYPIVLLMKFKSTKQIKEVKVNVTDKVSAKAAKEMYEHALKLESECRQYISVVIQVTGVNIAYMCTQIKSAVDQEQSKTLWVPCSN</sequence>
<dbReference type="InterPro" id="IPR027417">
    <property type="entry name" value="P-loop_NTPase"/>
</dbReference>
<dbReference type="GO" id="GO:0005886">
    <property type="term" value="C:plasma membrane"/>
    <property type="evidence" value="ECO:0007669"/>
    <property type="project" value="TreeGrafter"/>
</dbReference>
<evidence type="ECO:0000256" key="1">
    <source>
        <dbReference type="SAM" id="MobiDB-lite"/>
    </source>
</evidence>
<dbReference type="SMART" id="SM00228">
    <property type="entry name" value="PDZ"/>
    <property type="match status" value="2"/>
</dbReference>
<feature type="domain" description="Guanylate kinase-like" evidence="2">
    <location>
        <begin position="831"/>
        <end position="997"/>
    </location>
</feature>
<name>A0AAW2I015_9NEOP</name>
<dbReference type="InterPro" id="IPR036028">
    <property type="entry name" value="SH3-like_dom_sf"/>
</dbReference>
<accession>A0AAW2I015</accession>
<gene>
    <name evidence="4" type="ORF">PYX00_003016</name>
</gene>
<dbReference type="InterPro" id="IPR036034">
    <property type="entry name" value="PDZ_sf"/>
</dbReference>
<protein>
    <recommendedName>
        <fullName evidence="5">Disks large homolog 5</fullName>
    </recommendedName>
</protein>
<dbReference type="Pfam" id="PF00595">
    <property type="entry name" value="PDZ"/>
    <property type="match status" value="2"/>
</dbReference>
<feature type="domain" description="PDZ" evidence="3">
    <location>
        <begin position="430"/>
        <end position="509"/>
    </location>
</feature>
<dbReference type="PANTHER" id="PTHR46360:SF1">
    <property type="entry name" value="DISKS LARGE HOMOLOG 5"/>
    <property type="match status" value="1"/>
</dbReference>
<dbReference type="GO" id="GO:0035331">
    <property type="term" value="P:negative regulation of hippo signaling"/>
    <property type="evidence" value="ECO:0007669"/>
    <property type="project" value="TreeGrafter"/>
</dbReference>
<dbReference type="Gene3D" id="3.40.50.300">
    <property type="entry name" value="P-loop containing nucleotide triphosphate hydrolases"/>
    <property type="match status" value="1"/>
</dbReference>
<feature type="domain" description="PDZ" evidence="3">
    <location>
        <begin position="594"/>
        <end position="674"/>
    </location>
</feature>
<feature type="region of interest" description="Disordered" evidence="1">
    <location>
        <begin position="762"/>
        <end position="792"/>
    </location>
</feature>
<dbReference type="PROSITE" id="PS50106">
    <property type="entry name" value="PDZ"/>
    <property type="match status" value="2"/>
</dbReference>
<dbReference type="InterPro" id="IPR008145">
    <property type="entry name" value="GK/Ca_channel_bsu"/>
</dbReference>
<dbReference type="SUPFAM" id="SSF52540">
    <property type="entry name" value="P-loop containing nucleoside triphosphate hydrolases"/>
    <property type="match status" value="1"/>
</dbReference>
<feature type="compositionally biased region" description="Basic residues" evidence="1">
    <location>
        <begin position="777"/>
        <end position="787"/>
    </location>
</feature>
<feature type="compositionally biased region" description="Polar residues" evidence="1">
    <location>
        <begin position="368"/>
        <end position="384"/>
    </location>
</feature>
<dbReference type="PANTHER" id="PTHR46360">
    <property type="entry name" value="DISKS LARGE HOMOLOG 5"/>
    <property type="match status" value="1"/>
</dbReference>
<comment type="caution">
    <text evidence="4">The sequence shown here is derived from an EMBL/GenBank/DDBJ whole genome shotgun (WGS) entry which is preliminary data.</text>
</comment>
<feature type="region of interest" description="Disordered" evidence="1">
    <location>
        <begin position="339"/>
        <end position="396"/>
    </location>
</feature>
<dbReference type="AlphaFoldDB" id="A0AAW2I015"/>
<dbReference type="InterPro" id="IPR035537">
    <property type="entry name" value="DLG5_SH3"/>
</dbReference>